<dbReference type="Proteomes" id="UP000201838">
    <property type="component" value="Unassembled WGS sequence"/>
</dbReference>
<dbReference type="AlphaFoldDB" id="A0A238J3X1"/>
<dbReference type="InterPro" id="IPR011152">
    <property type="entry name" value="Pesterase_MJ0912"/>
</dbReference>
<feature type="domain" description="Calcineurin-like phosphoesterase" evidence="2">
    <location>
        <begin position="39"/>
        <end position="228"/>
    </location>
</feature>
<gene>
    <name evidence="3" type="ORF">BOA8489_03531</name>
</gene>
<dbReference type="PIRSF" id="PIRSF000883">
    <property type="entry name" value="Pesterase_MJ0912"/>
    <property type="match status" value="1"/>
</dbReference>
<comment type="similarity">
    <text evidence="1">Belongs to the metallophosphoesterase superfamily. YfcE family.</text>
</comment>
<dbReference type="SUPFAM" id="SSF56300">
    <property type="entry name" value="Metallo-dependent phosphatases"/>
    <property type="match status" value="1"/>
</dbReference>
<name>A0A238J3X1_9RHOB</name>
<dbReference type="InterPro" id="IPR024654">
    <property type="entry name" value="Calcineurin-like_PHP_lpxH"/>
</dbReference>
<organism evidence="3 4">
    <name type="scientific">Boseongicola aestuarii</name>
    <dbReference type="NCBI Taxonomy" id="1470561"/>
    <lineage>
        <taxon>Bacteria</taxon>
        <taxon>Pseudomonadati</taxon>
        <taxon>Pseudomonadota</taxon>
        <taxon>Alphaproteobacteria</taxon>
        <taxon>Rhodobacterales</taxon>
        <taxon>Paracoccaceae</taxon>
        <taxon>Boseongicola</taxon>
    </lineage>
</organism>
<evidence type="ECO:0000256" key="1">
    <source>
        <dbReference type="ARBA" id="ARBA00008950"/>
    </source>
</evidence>
<sequence length="278" mass="30184">MGLQVQSFKGTFTGNVVMKVQDFGHFDGPVVLFGGVYSNQQALMALTDEIRGRDAICTGDIVGYCAEPNETVALFGAEGYWSVAGNCERQLAEGSDDCGCGFEDGSTCSILSRGWWPFLLRTATPDVVTWLHNLPDIGLFMHQGRRYAVLHGGATSKSRFIWLSTDEMDFLHEIRVLEEAVGAVDGVVAGHSGIAFQRVIDGRQWINAGAVGMPPHDGRAETRYAVLENGDVTFERLSYDVEAAVAAMEAAGLVQGYEIALETGNWPSEDVLPDALRR</sequence>
<evidence type="ECO:0000259" key="2">
    <source>
        <dbReference type="Pfam" id="PF12850"/>
    </source>
</evidence>
<dbReference type="Gene3D" id="3.60.21.10">
    <property type="match status" value="1"/>
</dbReference>
<reference evidence="3 4" key="1">
    <citation type="submission" date="2017-05" db="EMBL/GenBank/DDBJ databases">
        <authorList>
            <person name="Song R."/>
            <person name="Chenine A.L."/>
            <person name="Ruprecht R.M."/>
        </authorList>
    </citation>
    <scope>NUCLEOTIDE SEQUENCE [LARGE SCALE GENOMIC DNA]</scope>
    <source>
        <strain evidence="3 4">CECT 8489</strain>
    </source>
</reference>
<accession>A0A238J3X1</accession>
<dbReference type="InterPro" id="IPR029052">
    <property type="entry name" value="Metallo-depent_PP-like"/>
</dbReference>
<dbReference type="Pfam" id="PF12850">
    <property type="entry name" value="Metallophos_2"/>
    <property type="match status" value="1"/>
</dbReference>
<keyword evidence="4" id="KW-1185">Reference proteome</keyword>
<evidence type="ECO:0000313" key="3">
    <source>
        <dbReference type="EMBL" id="SMX25388.1"/>
    </source>
</evidence>
<proteinExistence type="inferred from homology"/>
<protein>
    <submittedName>
        <fullName evidence="3">Calcineurin-like phosphoesterase superfamily domain protein</fullName>
    </submittedName>
</protein>
<evidence type="ECO:0000313" key="4">
    <source>
        <dbReference type="Proteomes" id="UP000201838"/>
    </source>
</evidence>
<dbReference type="EMBL" id="FXXQ01000016">
    <property type="protein sequence ID" value="SMX25388.1"/>
    <property type="molecule type" value="Genomic_DNA"/>
</dbReference>